<dbReference type="PATRIC" id="fig|1641875.4.peg.24"/>
<proteinExistence type="predicted"/>
<dbReference type="Gene3D" id="1.10.287.130">
    <property type="match status" value="1"/>
</dbReference>
<feature type="domain" description="Histidine phosphotransferase ChpT C-terminal" evidence="1">
    <location>
        <begin position="78"/>
        <end position="187"/>
    </location>
</feature>
<dbReference type="Pfam" id="PF10090">
    <property type="entry name" value="HPTransfase"/>
    <property type="match status" value="1"/>
</dbReference>
<organism evidence="2 3">
    <name type="scientific">Roseovarius atlanticus</name>
    <dbReference type="NCBI Taxonomy" id="1641875"/>
    <lineage>
        <taxon>Bacteria</taxon>
        <taxon>Pseudomonadati</taxon>
        <taxon>Pseudomonadota</taxon>
        <taxon>Alphaproteobacteria</taxon>
        <taxon>Rhodobacterales</taxon>
        <taxon>Roseobacteraceae</taxon>
        <taxon>Roseovarius</taxon>
    </lineage>
</organism>
<evidence type="ECO:0000259" key="1">
    <source>
        <dbReference type="Pfam" id="PF10090"/>
    </source>
</evidence>
<sequence length="202" mass="21514">MANDTNAIAALIGSRICHDLISPIGAVSNGIELLELSDSAGSPELSLVADSVAHANARIRFFRLAFGVASKEQETGAEEVNAILRDLHADDRTEIEPFPAGHYPRTEVRAVMLALLCAEQAVPYGGSITMARFDDGWIVRATGKRMNADPTLWDMLNGTPGSALPAPAHVQFVILPAAAWDARLDCSAVLSDAAAEVRLRRG</sequence>
<accession>A0A0T5P1B5</accession>
<comment type="caution">
    <text evidence="2">The sequence shown here is derived from an EMBL/GenBank/DDBJ whole genome shotgun (WGS) entry which is preliminary data.</text>
</comment>
<reference evidence="2 3" key="1">
    <citation type="submission" date="2015-04" db="EMBL/GenBank/DDBJ databases">
        <title>The draft genome sequence of Roseovarius sp.R12b.</title>
        <authorList>
            <person name="Li G."/>
            <person name="Lai Q."/>
            <person name="Shao Z."/>
            <person name="Yan P."/>
        </authorList>
    </citation>
    <scope>NUCLEOTIDE SEQUENCE [LARGE SCALE GENOMIC DNA]</scope>
    <source>
        <strain evidence="2 3">R12B</strain>
    </source>
</reference>
<dbReference type="EMBL" id="LAXJ01000001">
    <property type="protein sequence ID" value="KRS14900.1"/>
    <property type="molecule type" value="Genomic_DNA"/>
</dbReference>
<dbReference type="RefSeq" id="WP_057789149.1">
    <property type="nucleotide sequence ID" value="NZ_LAXJ01000001.1"/>
</dbReference>
<protein>
    <recommendedName>
        <fullName evidence="1">Histidine phosphotransferase ChpT C-terminal domain-containing protein</fullName>
    </recommendedName>
</protein>
<dbReference type="Gene3D" id="3.30.565.10">
    <property type="entry name" value="Histidine kinase-like ATPase, C-terminal domain"/>
    <property type="match status" value="1"/>
</dbReference>
<dbReference type="Proteomes" id="UP000051295">
    <property type="component" value="Unassembled WGS sequence"/>
</dbReference>
<dbReference type="InterPro" id="IPR018762">
    <property type="entry name" value="ChpT_C"/>
</dbReference>
<dbReference type="AlphaFoldDB" id="A0A0T5P1B5"/>
<keyword evidence="3" id="KW-1185">Reference proteome</keyword>
<name>A0A0T5P1B5_9RHOB</name>
<dbReference type="STRING" id="1641875.XM53_00115"/>
<evidence type="ECO:0000313" key="2">
    <source>
        <dbReference type="EMBL" id="KRS14900.1"/>
    </source>
</evidence>
<evidence type="ECO:0000313" key="3">
    <source>
        <dbReference type="Proteomes" id="UP000051295"/>
    </source>
</evidence>
<dbReference type="InterPro" id="IPR036890">
    <property type="entry name" value="HATPase_C_sf"/>
</dbReference>
<gene>
    <name evidence="2" type="ORF">XM53_00115</name>
</gene>